<evidence type="ECO:0000256" key="1">
    <source>
        <dbReference type="ARBA" id="ARBA00022801"/>
    </source>
</evidence>
<dbReference type="PROSITE" id="PS51257">
    <property type="entry name" value="PROKAR_LIPOPROTEIN"/>
    <property type="match status" value="1"/>
</dbReference>
<dbReference type="Proteomes" id="UP000679220">
    <property type="component" value="Unassembled WGS sequence"/>
</dbReference>
<dbReference type="Gene3D" id="3.20.20.80">
    <property type="entry name" value="Glycosidases"/>
    <property type="match status" value="1"/>
</dbReference>
<comment type="caution">
    <text evidence="5">The sequence shown here is derived from an EMBL/GenBank/DDBJ whole genome shotgun (WGS) entry which is preliminary data.</text>
</comment>
<dbReference type="InterPro" id="IPR018087">
    <property type="entry name" value="Glyco_hydro_5_CS"/>
</dbReference>
<accession>A0A941IYG2</accession>
<dbReference type="Pfam" id="PF00150">
    <property type="entry name" value="Cellulase"/>
    <property type="match status" value="1"/>
</dbReference>
<evidence type="ECO:0000256" key="2">
    <source>
        <dbReference type="ARBA" id="ARBA00023295"/>
    </source>
</evidence>
<comment type="similarity">
    <text evidence="3">Belongs to the glycosyl hydrolase 5 (cellulase A) family.</text>
</comment>
<sequence length="418" mass="47312">MKYWLLIVLIFNYLLLACSGGLKDEIEPNVLSSSTELSLFSLEYKQSVFNTSIDGNTVRIDRPIPWGVEELYVSALILSKGAKTSVKFGDALRLEDSSIEIEVTAEDGVATQTYSLTFERHDYQSIVEKHGRLQVEGNKIVGKHGQAVSLAGNSFFWSNEGWGGNRFYNASVVSWLKLDWGATIVRAAMGVDEWGGYLEKQAANKTNVKKLVDAAIEEGLYVIIDWHSHHAEDYPDDAVAFFKEMAQAYGDYDNIIYEIYNEPLDVSWDDVIKPYAEKVIAAIREFDKDNLIVVGTPEWSQRVDLAAQNPITSDSNVAYVMHFYSVHHTQWLRDRTTAAGLPIIVTEWGCLGYTQNDPETMKWMEWCKENQIIHCNWAVNDKEEEWSIVKQGAPVNGAWSDQVLTESGKLARSIIRTW</sequence>
<dbReference type="RefSeq" id="WP_212191997.1">
    <property type="nucleotide sequence ID" value="NZ_JAGTAR010000025.1"/>
</dbReference>
<proteinExistence type="inferred from homology"/>
<dbReference type="InterPro" id="IPR017853">
    <property type="entry name" value="GH"/>
</dbReference>
<evidence type="ECO:0000313" key="6">
    <source>
        <dbReference type="Proteomes" id="UP000679220"/>
    </source>
</evidence>
<dbReference type="PANTHER" id="PTHR34142:SF1">
    <property type="entry name" value="GLYCOSIDE HYDROLASE FAMILY 5 DOMAIN-CONTAINING PROTEIN"/>
    <property type="match status" value="1"/>
</dbReference>
<feature type="domain" description="Glycoside hydrolase family 5" evidence="4">
    <location>
        <begin position="142"/>
        <end position="382"/>
    </location>
</feature>
<dbReference type="GO" id="GO:0000272">
    <property type="term" value="P:polysaccharide catabolic process"/>
    <property type="evidence" value="ECO:0007669"/>
    <property type="project" value="InterPro"/>
</dbReference>
<dbReference type="PANTHER" id="PTHR34142">
    <property type="entry name" value="ENDO-BETA-1,4-GLUCANASE A"/>
    <property type="match status" value="1"/>
</dbReference>
<gene>
    <name evidence="5" type="ORF">KDU71_15465</name>
</gene>
<keyword evidence="1 3" id="KW-0378">Hydrolase</keyword>
<dbReference type="SUPFAM" id="SSF51445">
    <property type="entry name" value="(Trans)glycosidases"/>
    <property type="match status" value="1"/>
</dbReference>
<keyword evidence="6" id="KW-1185">Reference proteome</keyword>
<evidence type="ECO:0000259" key="4">
    <source>
        <dbReference type="Pfam" id="PF00150"/>
    </source>
</evidence>
<evidence type="ECO:0000256" key="3">
    <source>
        <dbReference type="RuleBase" id="RU361153"/>
    </source>
</evidence>
<dbReference type="PROSITE" id="PS00659">
    <property type="entry name" value="GLYCOSYL_HYDROL_F5"/>
    <property type="match status" value="1"/>
</dbReference>
<dbReference type="EMBL" id="JAGTAR010000025">
    <property type="protein sequence ID" value="MBR8536970.1"/>
    <property type="molecule type" value="Genomic_DNA"/>
</dbReference>
<dbReference type="GO" id="GO:0004553">
    <property type="term" value="F:hydrolase activity, hydrolyzing O-glycosyl compounds"/>
    <property type="evidence" value="ECO:0007669"/>
    <property type="project" value="InterPro"/>
</dbReference>
<reference evidence="5" key="2">
    <citation type="submission" date="2021-04" db="EMBL/GenBank/DDBJ databases">
        <authorList>
            <person name="Zhang T."/>
            <person name="Zhang Y."/>
            <person name="Lu D."/>
            <person name="Zuo D."/>
            <person name="Du Z."/>
        </authorList>
    </citation>
    <scope>NUCLEOTIDE SEQUENCE</scope>
    <source>
        <strain evidence="5">JR1</strain>
    </source>
</reference>
<evidence type="ECO:0000313" key="5">
    <source>
        <dbReference type="EMBL" id="MBR8536970.1"/>
    </source>
</evidence>
<dbReference type="InterPro" id="IPR001547">
    <property type="entry name" value="Glyco_hydro_5"/>
</dbReference>
<name>A0A941IYG2_9BACT</name>
<organism evidence="5 6">
    <name type="scientific">Carboxylicivirga sediminis</name>
    <dbReference type="NCBI Taxonomy" id="2006564"/>
    <lineage>
        <taxon>Bacteria</taxon>
        <taxon>Pseudomonadati</taxon>
        <taxon>Bacteroidota</taxon>
        <taxon>Bacteroidia</taxon>
        <taxon>Marinilabiliales</taxon>
        <taxon>Marinilabiliaceae</taxon>
        <taxon>Carboxylicivirga</taxon>
    </lineage>
</organism>
<dbReference type="AlphaFoldDB" id="A0A941IYG2"/>
<protein>
    <submittedName>
        <fullName evidence="5">Cellulase family glycosylhydrolase</fullName>
    </submittedName>
</protein>
<reference evidence="5" key="1">
    <citation type="journal article" date="2018" name="Int. J. Syst. Evol. Microbiol.">
        <title>Carboxylicivirga sediminis sp. nov., isolated from coastal sediment.</title>
        <authorList>
            <person name="Wang F.Q."/>
            <person name="Ren L.H."/>
            <person name="Zou R.J."/>
            <person name="Sun Y.Z."/>
            <person name="Liu X.J."/>
            <person name="Jiang F."/>
            <person name="Liu L.J."/>
        </authorList>
    </citation>
    <scope>NUCLEOTIDE SEQUENCE</scope>
    <source>
        <strain evidence="5">JR1</strain>
    </source>
</reference>
<keyword evidence="2 3" id="KW-0326">Glycosidase</keyword>